<accession>A0AB39KPG5</accession>
<evidence type="ECO:0000256" key="1">
    <source>
        <dbReference type="SAM" id="SignalP"/>
    </source>
</evidence>
<protein>
    <recommendedName>
        <fullName evidence="3">Tat pathway signal protein</fullName>
    </recommendedName>
</protein>
<name>A0AB39KPG5_9CAUL</name>
<keyword evidence="1" id="KW-0732">Signal</keyword>
<feature type="signal peptide" evidence="1">
    <location>
        <begin position="1"/>
        <end position="22"/>
    </location>
</feature>
<sequence>MNRRLLSLLLALSLALPGAALASGGGKEKKGNSNSPIVDIDPVSISVRRPTGRWAVMTIEADLNVPAEALRQKAQLSVPRLRAAYTDVLARYAHGSSSERPPNLDLIASQLQKATDKILGANGAQVMLGGVILQ</sequence>
<evidence type="ECO:0008006" key="3">
    <source>
        <dbReference type="Google" id="ProtNLM"/>
    </source>
</evidence>
<gene>
    <name evidence="2" type="ORF">ABOZ73_12180</name>
</gene>
<dbReference type="RefSeq" id="WP_369058413.1">
    <property type="nucleotide sequence ID" value="NZ_CP158375.1"/>
</dbReference>
<organism evidence="2">
    <name type="scientific">Caulobacter sp. 73W</name>
    <dbReference type="NCBI Taxonomy" id="3161137"/>
    <lineage>
        <taxon>Bacteria</taxon>
        <taxon>Pseudomonadati</taxon>
        <taxon>Pseudomonadota</taxon>
        <taxon>Alphaproteobacteria</taxon>
        <taxon>Caulobacterales</taxon>
        <taxon>Caulobacteraceae</taxon>
        <taxon>Caulobacter</taxon>
    </lineage>
</organism>
<proteinExistence type="predicted"/>
<feature type="chain" id="PRO_5044254339" description="Tat pathway signal protein" evidence="1">
    <location>
        <begin position="23"/>
        <end position="134"/>
    </location>
</feature>
<dbReference type="AlphaFoldDB" id="A0AB39KPG5"/>
<reference evidence="2" key="1">
    <citation type="submission" date="2024-06" db="EMBL/GenBank/DDBJ databases">
        <title>Caulobacter inopinatus, sp. nov.</title>
        <authorList>
            <person name="Donachie S.P."/>
        </authorList>
    </citation>
    <scope>NUCLEOTIDE SEQUENCE</scope>
    <source>
        <strain evidence="2">73W</strain>
    </source>
</reference>
<evidence type="ECO:0000313" key="2">
    <source>
        <dbReference type="EMBL" id="XDO95564.1"/>
    </source>
</evidence>
<dbReference type="EMBL" id="CP158375">
    <property type="protein sequence ID" value="XDO95564.1"/>
    <property type="molecule type" value="Genomic_DNA"/>
</dbReference>